<name>A0A1W6MYR0_9HYPH</name>
<dbReference type="AlphaFoldDB" id="A0A1W6MYR0"/>
<dbReference type="RefSeq" id="WP_085772812.1">
    <property type="nucleotide sequence ID" value="NZ_AP027149.1"/>
</dbReference>
<dbReference type="Pfam" id="PF04365">
    <property type="entry name" value="BrnT_toxin"/>
    <property type="match status" value="1"/>
</dbReference>
<dbReference type="STRING" id="655015.B1812_18050"/>
<sequence length="84" mass="9919">MFEWDEDKRSKNLVKHGLDFLAARLVFDGRAAITAPSVHSFETRHVTTAFIDGKFYTVIWTWRDGARRIISFRRARDGEERAYR</sequence>
<proteinExistence type="predicted"/>
<dbReference type="Proteomes" id="UP000193978">
    <property type="component" value="Chromosome"/>
</dbReference>
<evidence type="ECO:0008006" key="3">
    <source>
        <dbReference type="Google" id="ProtNLM"/>
    </source>
</evidence>
<dbReference type="InterPro" id="IPR038573">
    <property type="entry name" value="BrnT_sf"/>
</dbReference>
<reference evidence="1 2" key="1">
    <citation type="submission" date="2017-02" db="EMBL/GenBank/DDBJ databases">
        <authorList>
            <person name="Peterson S.W."/>
        </authorList>
    </citation>
    <scope>NUCLEOTIDE SEQUENCE [LARGE SCALE GENOMIC DNA]</scope>
    <source>
        <strain evidence="1 2">S285</strain>
    </source>
</reference>
<dbReference type="KEGG" id="mbry:B1812_18050"/>
<protein>
    <recommendedName>
        <fullName evidence="3">BrnT family toxin</fullName>
    </recommendedName>
</protein>
<dbReference type="InterPro" id="IPR007460">
    <property type="entry name" value="BrnT_toxin"/>
</dbReference>
<dbReference type="Gene3D" id="3.10.450.530">
    <property type="entry name" value="Ribonuclease toxin, BrnT, of type II toxin-antitoxin system"/>
    <property type="match status" value="1"/>
</dbReference>
<keyword evidence="2" id="KW-1185">Reference proteome</keyword>
<gene>
    <name evidence="1" type="ORF">B1812_18050</name>
</gene>
<evidence type="ECO:0000313" key="1">
    <source>
        <dbReference type="EMBL" id="ARN82679.1"/>
    </source>
</evidence>
<dbReference type="OrthoDB" id="839663at2"/>
<accession>A0A1W6MYR0</accession>
<organism evidence="1 2">
    <name type="scientific">Methylocystis bryophila</name>
    <dbReference type="NCBI Taxonomy" id="655015"/>
    <lineage>
        <taxon>Bacteria</taxon>
        <taxon>Pseudomonadati</taxon>
        <taxon>Pseudomonadota</taxon>
        <taxon>Alphaproteobacteria</taxon>
        <taxon>Hyphomicrobiales</taxon>
        <taxon>Methylocystaceae</taxon>
        <taxon>Methylocystis</taxon>
    </lineage>
</organism>
<evidence type="ECO:0000313" key="2">
    <source>
        <dbReference type="Proteomes" id="UP000193978"/>
    </source>
</evidence>
<dbReference type="EMBL" id="CP019948">
    <property type="protein sequence ID" value="ARN82679.1"/>
    <property type="molecule type" value="Genomic_DNA"/>
</dbReference>